<dbReference type="EMBL" id="BARU01024093">
    <property type="protein sequence ID" value="GAH47531.1"/>
    <property type="molecule type" value="Genomic_DNA"/>
</dbReference>
<dbReference type="AlphaFoldDB" id="X1FPE7"/>
<gene>
    <name evidence="1" type="ORF">S03H2_39019</name>
</gene>
<dbReference type="Gene3D" id="3.20.20.150">
    <property type="entry name" value="Divalent-metal-dependent TIM barrel enzymes"/>
    <property type="match status" value="1"/>
</dbReference>
<evidence type="ECO:0000313" key="1">
    <source>
        <dbReference type="EMBL" id="GAH47531.1"/>
    </source>
</evidence>
<dbReference type="InterPro" id="IPR036237">
    <property type="entry name" value="Xyl_isomerase-like_sf"/>
</dbReference>
<protein>
    <recommendedName>
        <fullName evidence="2">Xylose isomerase-like TIM barrel domain-containing protein</fullName>
    </recommendedName>
</protein>
<accession>X1FPE7</accession>
<name>X1FPE7_9ZZZZ</name>
<comment type="caution">
    <text evidence="1">The sequence shown here is derived from an EMBL/GenBank/DDBJ whole genome shotgun (WGS) entry which is preliminary data.</text>
</comment>
<reference evidence="1" key="1">
    <citation type="journal article" date="2014" name="Front. Microbiol.">
        <title>High frequency of phylogenetically diverse reductive dehalogenase-homologous genes in deep subseafloor sedimentary metagenomes.</title>
        <authorList>
            <person name="Kawai M."/>
            <person name="Futagami T."/>
            <person name="Toyoda A."/>
            <person name="Takaki Y."/>
            <person name="Nishi S."/>
            <person name="Hori S."/>
            <person name="Arai W."/>
            <person name="Tsubouchi T."/>
            <person name="Morono Y."/>
            <person name="Uchiyama I."/>
            <person name="Ito T."/>
            <person name="Fujiyama A."/>
            <person name="Inagaki F."/>
            <person name="Takami H."/>
        </authorList>
    </citation>
    <scope>NUCLEOTIDE SEQUENCE</scope>
    <source>
        <strain evidence="1">Expedition CK06-06</strain>
    </source>
</reference>
<evidence type="ECO:0008006" key="2">
    <source>
        <dbReference type="Google" id="ProtNLM"/>
    </source>
</evidence>
<feature type="non-terminal residue" evidence="1">
    <location>
        <position position="1"/>
    </location>
</feature>
<organism evidence="1">
    <name type="scientific">marine sediment metagenome</name>
    <dbReference type="NCBI Taxonomy" id="412755"/>
    <lineage>
        <taxon>unclassified sequences</taxon>
        <taxon>metagenomes</taxon>
        <taxon>ecological metagenomes</taxon>
    </lineage>
</organism>
<proteinExistence type="predicted"/>
<sequence length="101" mass="12262">RDEVLIEYIEHFQERVKEIHMNGVNHYWGGFMEHQPVHMNNVIDYQTVFEKLREVNYQGPVILEIQGNDLEQMLIHCQQAKEMVIGIWNKTRKLRTRWNRA</sequence>
<dbReference type="SUPFAM" id="SSF51658">
    <property type="entry name" value="Xylose isomerase-like"/>
    <property type="match status" value="1"/>
</dbReference>